<keyword evidence="3" id="KW-1185">Reference proteome</keyword>
<comment type="caution">
    <text evidence="2">The sequence shown here is derived from an EMBL/GenBank/DDBJ whole genome shotgun (WGS) entry which is preliminary data.</text>
</comment>
<evidence type="ECO:0000313" key="3">
    <source>
        <dbReference type="Proteomes" id="UP001605036"/>
    </source>
</evidence>
<dbReference type="EMBL" id="JBHFFA010000003">
    <property type="protein sequence ID" value="KAL2634775.1"/>
    <property type="molecule type" value="Genomic_DNA"/>
</dbReference>
<proteinExistence type="predicted"/>
<dbReference type="InterPro" id="IPR054722">
    <property type="entry name" value="PolX-like_BBD"/>
</dbReference>
<dbReference type="AlphaFoldDB" id="A0ABD1YVH9"/>
<evidence type="ECO:0000259" key="1">
    <source>
        <dbReference type="Pfam" id="PF22936"/>
    </source>
</evidence>
<feature type="domain" description="Retrovirus-related Pol polyprotein from transposon TNT 1-94-like beta-barrel" evidence="1">
    <location>
        <begin position="36"/>
        <end position="112"/>
    </location>
</feature>
<sequence>MNFVKEVSLVSKAGPIQIKEEHPPNCNLAEEKRTFTVDSGYTSTMVGSVDLLCDVKKTVGKVKLGGAANEILVAGMGNFPLPLISGKVQNIPDALLVSDLRKDLLLVRKLVQGKLVTGLDIAKIAIGFYETCVLDKHARGSFSLPATRAFELLELVHTLTDLYGLVKVLGIRDHYFL</sequence>
<organism evidence="2 3">
    <name type="scientific">Riccia fluitans</name>
    <dbReference type="NCBI Taxonomy" id="41844"/>
    <lineage>
        <taxon>Eukaryota</taxon>
        <taxon>Viridiplantae</taxon>
        <taxon>Streptophyta</taxon>
        <taxon>Embryophyta</taxon>
        <taxon>Marchantiophyta</taxon>
        <taxon>Marchantiopsida</taxon>
        <taxon>Marchantiidae</taxon>
        <taxon>Marchantiales</taxon>
        <taxon>Ricciaceae</taxon>
        <taxon>Riccia</taxon>
    </lineage>
</organism>
<dbReference type="Proteomes" id="UP001605036">
    <property type="component" value="Unassembled WGS sequence"/>
</dbReference>
<name>A0ABD1YVH9_9MARC</name>
<evidence type="ECO:0000313" key="2">
    <source>
        <dbReference type="EMBL" id="KAL2634775.1"/>
    </source>
</evidence>
<protein>
    <recommendedName>
        <fullName evidence="1">Retrovirus-related Pol polyprotein from transposon TNT 1-94-like beta-barrel domain-containing protein</fullName>
    </recommendedName>
</protein>
<accession>A0ABD1YVH9</accession>
<gene>
    <name evidence="2" type="ORF">R1flu_006254</name>
</gene>
<reference evidence="2 3" key="1">
    <citation type="submission" date="2024-09" db="EMBL/GenBank/DDBJ databases">
        <title>Chromosome-scale assembly of Riccia fluitans.</title>
        <authorList>
            <person name="Paukszto L."/>
            <person name="Sawicki J."/>
            <person name="Karawczyk K."/>
            <person name="Piernik-Szablinska J."/>
            <person name="Szczecinska M."/>
            <person name="Mazdziarz M."/>
        </authorList>
    </citation>
    <scope>NUCLEOTIDE SEQUENCE [LARGE SCALE GENOMIC DNA]</scope>
    <source>
        <strain evidence="2">Rf_01</strain>
        <tissue evidence="2">Aerial parts of the thallus</tissue>
    </source>
</reference>
<dbReference type="Pfam" id="PF22936">
    <property type="entry name" value="Pol_BBD"/>
    <property type="match status" value="1"/>
</dbReference>